<dbReference type="RefSeq" id="WP_058494864.1">
    <property type="nucleotide sequence ID" value="NZ_CAAAIU010000003.1"/>
</dbReference>
<protein>
    <submittedName>
        <fullName evidence="5">Periplasmic ligand-binding sensor domain protein</fullName>
    </submittedName>
</protein>
<dbReference type="OrthoDB" id="5633477at2"/>
<sequence length="361" mass="38745">MKTKNDESVSQTEKPSEKPSGQPQTFSDSNYKLSELAYRAANSLTTTVVTACAVVVVQSPIKTALIHLTNGAGMPSYSSIGTLGFFRALYAGTIASLASSTARTAYVTAAKTGKPAEAKESSLHEEKPGTGNLQNPGPYVFYAAWGDIVITQVSETLSTLRKVNGLLPEGFLWYKNIPQLMTNGLLPRYASGLVNFGALCILEDEIAKKVPFKDSKWRHLTAGALSGIAAGLASYPFAVLKDYVVIQAKVNEQNLLVNKSTFKVLGELGKAFFQSPREMGKTFLVNTLKQAPLRAGLTGGIFSVIAIVGETMGPEPLKAVKKHLTNSQNFFTQKIDTENSTSPSKTANPPEKTTSSTSTHR</sequence>
<dbReference type="Pfam" id="PF18405">
    <property type="entry name" value="SLC25_like"/>
    <property type="match status" value="1"/>
</dbReference>
<feature type="region of interest" description="Disordered" evidence="4">
    <location>
        <begin position="332"/>
        <end position="361"/>
    </location>
</feature>
<keyword evidence="3" id="KW-0472">Membrane</keyword>
<evidence type="ECO:0000256" key="4">
    <source>
        <dbReference type="SAM" id="MobiDB-lite"/>
    </source>
</evidence>
<proteinExistence type="predicted"/>
<dbReference type="STRING" id="1212489.Ldro_0514"/>
<feature type="region of interest" description="Disordered" evidence="4">
    <location>
        <begin position="1"/>
        <end position="26"/>
    </location>
</feature>
<accession>A0A0W0TC11</accession>
<gene>
    <name evidence="5" type="ORF">Ldro_0514</name>
</gene>
<evidence type="ECO:0000256" key="1">
    <source>
        <dbReference type="ARBA" id="ARBA00004370"/>
    </source>
</evidence>
<dbReference type="PATRIC" id="fig|1212489.4.peg.531"/>
<dbReference type="InterPro" id="IPR041000">
    <property type="entry name" value="Serine_protease"/>
</dbReference>
<comment type="caution">
    <text evidence="5">The sequence shown here is derived from an EMBL/GenBank/DDBJ whole genome shotgun (WGS) entry which is preliminary data.</text>
</comment>
<comment type="subcellular location">
    <subcellularLocation>
        <location evidence="1">Membrane</location>
    </subcellularLocation>
</comment>
<feature type="compositionally biased region" description="Polar residues" evidence="4">
    <location>
        <begin position="8"/>
        <end position="26"/>
    </location>
</feature>
<reference evidence="5 6" key="1">
    <citation type="submission" date="2015-11" db="EMBL/GenBank/DDBJ databases">
        <title>Genomic analysis of 38 Legionella species identifies large and diverse effector repertoires.</title>
        <authorList>
            <person name="Burstein D."/>
            <person name="Amaro F."/>
            <person name="Zusman T."/>
            <person name="Lifshitz Z."/>
            <person name="Cohen O."/>
            <person name="Gilbert J.A."/>
            <person name="Pupko T."/>
            <person name="Shuman H.A."/>
            <person name="Segal G."/>
        </authorList>
    </citation>
    <scope>NUCLEOTIDE SEQUENCE [LARGE SCALE GENOMIC DNA]</scope>
    <source>
        <strain evidence="5 6">ATCC 700990</strain>
    </source>
</reference>
<dbReference type="Gene3D" id="1.50.40.10">
    <property type="entry name" value="Mitochondrial carrier domain"/>
    <property type="match status" value="1"/>
</dbReference>
<evidence type="ECO:0000313" key="5">
    <source>
        <dbReference type="EMBL" id="KTC93143.1"/>
    </source>
</evidence>
<keyword evidence="6" id="KW-1185">Reference proteome</keyword>
<dbReference type="EMBL" id="LNXY01000003">
    <property type="protein sequence ID" value="KTC93143.1"/>
    <property type="molecule type" value="Genomic_DNA"/>
</dbReference>
<evidence type="ECO:0000313" key="6">
    <source>
        <dbReference type="Proteomes" id="UP000054736"/>
    </source>
</evidence>
<organism evidence="5 6">
    <name type="scientific">Legionella drozanskii LLAP-1</name>
    <dbReference type="NCBI Taxonomy" id="1212489"/>
    <lineage>
        <taxon>Bacteria</taxon>
        <taxon>Pseudomonadati</taxon>
        <taxon>Pseudomonadota</taxon>
        <taxon>Gammaproteobacteria</taxon>
        <taxon>Legionellales</taxon>
        <taxon>Legionellaceae</taxon>
        <taxon>Legionella</taxon>
    </lineage>
</organism>
<dbReference type="InterPro" id="IPR023395">
    <property type="entry name" value="MCP_dom_sf"/>
</dbReference>
<evidence type="ECO:0000256" key="2">
    <source>
        <dbReference type="ARBA" id="ARBA00022692"/>
    </source>
</evidence>
<keyword evidence="2" id="KW-0812">Transmembrane</keyword>
<name>A0A0W0TC11_9GAMM</name>
<dbReference type="GO" id="GO:0016020">
    <property type="term" value="C:membrane"/>
    <property type="evidence" value="ECO:0007669"/>
    <property type="project" value="UniProtKB-SubCell"/>
</dbReference>
<dbReference type="Proteomes" id="UP000054736">
    <property type="component" value="Unassembled WGS sequence"/>
</dbReference>
<dbReference type="SUPFAM" id="SSF103506">
    <property type="entry name" value="Mitochondrial carrier"/>
    <property type="match status" value="1"/>
</dbReference>
<dbReference type="AlphaFoldDB" id="A0A0W0TC11"/>
<evidence type="ECO:0000256" key="3">
    <source>
        <dbReference type="ARBA" id="ARBA00023136"/>
    </source>
</evidence>